<dbReference type="OrthoDB" id="4867262at2"/>
<dbReference type="GO" id="GO:0005886">
    <property type="term" value="C:plasma membrane"/>
    <property type="evidence" value="ECO:0007669"/>
    <property type="project" value="UniProtKB-SubCell"/>
</dbReference>
<evidence type="ECO:0000313" key="10">
    <source>
        <dbReference type="EMBL" id="TNC29088.1"/>
    </source>
</evidence>
<dbReference type="InterPro" id="IPR013525">
    <property type="entry name" value="ABC2_TM"/>
</dbReference>
<dbReference type="RefSeq" id="WP_139095032.1">
    <property type="nucleotide sequence ID" value="NZ_VDFW01000002.1"/>
</dbReference>
<keyword evidence="7 8" id="KW-0472">Membrane</keyword>
<evidence type="ECO:0000313" key="11">
    <source>
        <dbReference type="Proteomes" id="UP000305546"/>
    </source>
</evidence>
<organism evidence="10 11">
    <name type="scientific">Amycolatopsis alkalitolerans</name>
    <dbReference type="NCBI Taxonomy" id="2547244"/>
    <lineage>
        <taxon>Bacteria</taxon>
        <taxon>Bacillati</taxon>
        <taxon>Actinomycetota</taxon>
        <taxon>Actinomycetes</taxon>
        <taxon>Pseudonocardiales</taxon>
        <taxon>Pseudonocardiaceae</taxon>
        <taxon>Amycolatopsis</taxon>
    </lineage>
</organism>
<dbReference type="Proteomes" id="UP000305546">
    <property type="component" value="Unassembled WGS sequence"/>
</dbReference>
<keyword evidence="6 8" id="KW-1133">Transmembrane helix</keyword>
<feature type="transmembrane region" description="Helical" evidence="8">
    <location>
        <begin position="17"/>
        <end position="37"/>
    </location>
</feature>
<evidence type="ECO:0000256" key="7">
    <source>
        <dbReference type="ARBA" id="ARBA00023136"/>
    </source>
</evidence>
<evidence type="ECO:0000256" key="4">
    <source>
        <dbReference type="ARBA" id="ARBA00022475"/>
    </source>
</evidence>
<dbReference type="GO" id="GO:0140359">
    <property type="term" value="F:ABC-type transporter activity"/>
    <property type="evidence" value="ECO:0007669"/>
    <property type="project" value="InterPro"/>
</dbReference>
<name>A0A5C4M939_9PSEU</name>
<dbReference type="PANTHER" id="PTHR30294:SF38">
    <property type="entry name" value="TRANSPORT PERMEASE PROTEIN"/>
    <property type="match status" value="1"/>
</dbReference>
<comment type="caution">
    <text evidence="10">The sequence shown here is derived from an EMBL/GenBank/DDBJ whole genome shotgun (WGS) entry which is preliminary data.</text>
</comment>
<comment type="subcellular location">
    <subcellularLocation>
        <location evidence="1">Cell membrane</location>
        <topology evidence="1">Multi-pass membrane protein</topology>
    </subcellularLocation>
</comment>
<gene>
    <name evidence="10" type="ORF">FG385_02990</name>
</gene>
<reference evidence="10 11" key="1">
    <citation type="submission" date="2019-06" db="EMBL/GenBank/DDBJ databases">
        <title>Amycolatopsis alkalitolerans sp. nov., isolated from Gastrodia elata Blume.</title>
        <authorList>
            <person name="Narsing Rao M.P."/>
            <person name="Li W.J."/>
        </authorList>
    </citation>
    <scope>NUCLEOTIDE SEQUENCE [LARGE SCALE GENOMIC DNA]</scope>
    <source>
        <strain evidence="10 11">SYSUP0005</strain>
    </source>
</reference>
<protein>
    <submittedName>
        <fullName evidence="10">ABC transporter permease</fullName>
    </submittedName>
</protein>
<sequence length="378" mass="39035">MTAIALAWMRRLARDRISLFFMVLLPVVVILIIGAAVRGQPDFRVGVVTGAGPAAEQLSTDLGSASTLDTRSYPDEDSARAALRRAEIDAAVLIPSDMDSAHVEIPLLTTGSTSAAQGVWSAVSAVVAQHAATVQAARFAAAEAGGTTDTRLPLARSLAAEMPRVSVRTEAVGTADTTLPPGFSYSAPTMLVLFVFINAVAGGAALAQTRKLGIYTRALASPVRARDIVLGETACYFGLALAQSLFIVGIGAGFFGVRWGDPLAAAVLIAVWALVGAGAGMLSGSLFRTPEQASAIGPAIGIGLGMLGGCMWPLEIVPPVVREIGHIAPHAWAVDAWTRLLARGEGIAGIGMQLAVLAGFAVVLLVSATFMLNRALRT</sequence>
<dbReference type="InterPro" id="IPR047817">
    <property type="entry name" value="ABC2_TM_bact-type"/>
</dbReference>
<keyword evidence="4" id="KW-1003">Cell membrane</keyword>
<dbReference type="EMBL" id="VDFW01000002">
    <property type="protein sequence ID" value="TNC29088.1"/>
    <property type="molecule type" value="Genomic_DNA"/>
</dbReference>
<dbReference type="Pfam" id="PF12698">
    <property type="entry name" value="ABC2_membrane_3"/>
    <property type="match status" value="1"/>
</dbReference>
<dbReference type="InterPro" id="IPR051449">
    <property type="entry name" value="ABC-2_transporter_component"/>
</dbReference>
<accession>A0A5C4M939</accession>
<keyword evidence="5 8" id="KW-0812">Transmembrane</keyword>
<dbReference type="PANTHER" id="PTHR30294">
    <property type="entry name" value="MEMBRANE COMPONENT OF ABC TRANSPORTER YHHJ-RELATED"/>
    <property type="match status" value="1"/>
</dbReference>
<evidence type="ECO:0000256" key="1">
    <source>
        <dbReference type="ARBA" id="ARBA00004651"/>
    </source>
</evidence>
<evidence type="ECO:0000256" key="3">
    <source>
        <dbReference type="ARBA" id="ARBA00022448"/>
    </source>
</evidence>
<feature type="transmembrane region" description="Helical" evidence="8">
    <location>
        <begin position="263"/>
        <end position="283"/>
    </location>
</feature>
<dbReference type="PROSITE" id="PS51012">
    <property type="entry name" value="ABC_TM2"/>
    <property type="match status" value="1"/>
</dbReference>
<evidence type="ECO:0000256" key="6">
    <source>
        <dbReference type="ARBA" id="ARBA00022989"/>
    </source>
</evidence>
<feature type="transmembrane region" description="Helical" evidence="8">
    <location>
        <begin position="347"/>
        <end position="372"/>
    </location>
</feature>
<feature type="transmembrane region" description="Helical" evidence="8">
    <location>
        <begin position="185"/>
        <end position="207"/>
    </location>
</feature>
<proteinExistence type="inferred from homology"/>
<dbReference type="AlphaFoldDB" id="A0A5C4M939"/>
<comment type="similarity">
    <text evidence="2">Belongs to the ABC-2 integral membrane protein family.</text>
</comment>
<keyword evidence="11" id="KW-1185">Reference proteome</keyword>
<feature type="transmembrane region" description="Helical" evidence="8">
    <location>
        <begin position="234"/>
        <end position="257"/>
    </location>
</feature>
<feature type="domain" description="ABC transmembrane type-2" evidence="9">
    <location>
        <begin position="152"/>
        <end position="375"/>
    </location>
</feature>
<feature type="transmembrane region" description="Helical" evidence="8">
    <location>
        <begin position="295"/>
        <end position="314"/>
    </location>
</feature>
<evidence type="ECO:0000259" key="9">
    <source>
        <dbReference type="PROSITE" id="PS51012"/>
    </source>
</evidence>
<keyword evidence="3" id="KW-0813">Transport</keyword>
<evidence type="ECO:0000256" key="2">
    <source>
        <dbReference type="ARBA" id="ARBA00007783"/>
    </source>
</evidence>
<evidence type="ECO:0000256" key="5">
    <source>
        <dbReference type="ARBA" id="ARBA00022692"/>
    </source>
</evidence>
<evidence type="ECO:0000256" key="8">
    <source>
        <dbReference type="SAM" id="Phobius"/>
    </source>
</evidence>